<evidence type="ECO:0000313" key="2">
    <source>
        <dbReference type="Proteomes" id="UP001060215"/>
    </source>
</evidence>
<proteinExistence type="predicted"/>
<protein>
    <submittedName>
        <fullName evidence="1">Uncharacterized protein</fullName>
    </submittedName>
</protein>
<organism evidence="1 2">
    <name type="scientific">Camellia lanceoleosa</name>
    <dbReference type="NCBI Taxonomy" id="1840588"/>
    <lineage>
        <taxon>Eukaryota</taxon>
        <taxon>Viridiplantae</taxon>
        <taxon>Streptophyta</taxon>
        <taxon>Embryophyta</taxon>
        <taxon>Tracheophyta</taxon>
        <taxon>Spermatophyta</taxon>
        <taxon>Magnoliopsida</taxon>
        <taxon>eudicotyledons</taxon>
        <taxon>Gunneridae</taxon>
        <taxon>Pentapetalae</taxon>
        <taxon>asterids</taxon>
        <taxon>Ericales</taxon>
        <taxon>Theaceae</taxon>
        <taxon>Camellia</taxon>
    </lineage>
</organism>
<name>A0ACC0ICE9_9ERIC</name>
<dbReference type="Proteomes" id="UP001060215">
    <property type="component" value="Chromosome 6"/>
</dbReference>
<keyword evidence="2" id="KW-1185">Reference proteome</keyword>
<comment type="caution">
    <text evidence="1">The sequence shown here is derived from an EMBL/GenBank/DDBJ whole genome shotgun (WGS) entry which is preliminary data.</text>
</comment>
<accession>A0ACC0ICE9</accession>
<evidence type="ECO:0000313" key="1">
    <source>
        <dbReference type="EMBL" id="KAI8022987.1"/>
    </source>
</evidence>
<gene>
    <name evidence="1" type="ORF">LOK49_LG03G00735</name>
</gene>
<reference evidence="1 2" key="1">
    <citation type="journal article" date="2022" name="Plant J.">
        <title>Chromosome-level genome of Camellia lanceoleosa provides a valuable resource for understanding genome evolution and self-incompatibility.</title>
        <authorList>
            <person name="Gong W."/>
            <person name="Xiao S."/>
            <person name="Wang L."/>
            <person name="Liao Z."/>
            <person name="Chang Y."/>
            <person name="Mo W."/>
            <person name="Hu G."/>
            <person name="Li W."/>
            <person name="Zhao G."/>
            <person name="Zhu H."/>
            <person name="Hu X."/>
            <person name="Ji K."/>
            <person name="Xiang X."/>
            <person name="Song Q."/>
            <person name="Yuan D."/>
            <person name="Jin S."/>
            <person name="Zhang L."/>
        </authorList>
    </citation>
    <scope>NUCLEOTIDE SEQUENCE [LARGE SCALE GENOMIC DNA]</scope>
    <source>
        <strain evidence="1">SQ_2022a</strain>
    </source>
</reference>
<sequence length="136" mass="14157">MLSKASSSKFYSTFFFFWFILLMFIILQPITSARKLAGGGPGSKIGMHPSPTNPAHSAIGGGGGGGPRSKTGVHPSPTNPAHSAIGGGGGSPTPITYRTLQKGQPVCNSRTLYGNCAPFKNAPRPCTIHSRCKSEP</sequence>
<dbReference type="EMBL" id="CM045763">
    <property type="protein sequence ID" value="KAI8022987.1"/>
    <property type="molecule type" value="Genomic_DNA"/>
</dbReference>